<dbReference type="OrthoDB" id="3639251at2759"/>
<evidence type="ECO:0000313" key="9">
    <source>
        <dbReference type="Proteomes" id="UP000779574"/>
    </source>
</evidence>
<feature type="domain" description="Major facilitator superfamily (MFS) profile" evidence="7">
    <location>
        <begin position="53"/>
        <end position="496"/>
    </location>
</feature>
<feature type="transmembrane region" description="Helical" evidence="6">
    <location>
        <begin position="149"/>
        <end position="169"/>
    </location>
</feature>
<dbReference type="GO" id="GO:0016020">
    <property type="term" value="C:membrane"/>
    <property type="evidence" value="ECO:0007669"/>
    <property type="project" value="UniProtKB-SubCell"/>
</dbReference>
<dbReference type="PANTHER" id="PTHR43791">
    <property type="entry name" value="PERMEASE-RELATED"/>
    <property type="match status" value="1"/>
</dbReference>
<evidence type="ECO:0000313" key="8">
    <source>
        <dbReference type="EMBL" id="KAG9695978.1"/>
    </source>
</evidence>
<feature type="transmembrane region" description="Helical" evidence="6">
    <location>
        <begin position="313"/>
        <end position="334"/>
    </location>
</feature>
<dbReference type="Gene3D" id="1.20.1250.20">
    <property type="entry name" value="MFS general substrate transporter like domains"/>
    <property type="match status" value="2"/>
</dbReference>
<dbReference type="Pfam" id="PF19535">
    <property type="entry name" value="DUF6060"/>
    <property type="match status" value="1"/>
</dbReference>
<evidence type="ECO:0000256" key="5">
    <source>
        <dbReference type="ARBA" id="ARBA00023136"/>
    </source>
</evidence>
<organism evidence="8 9">
    <name type="scientific">Aureobasidium melanogenum</name>
    <name type="common">Aureobasidium pullulans var. melanogenum</name>
    <dbReference type="NCBI Taxonomy" id="46634"/>
    <lineage>
        <taxon>Eukaryota</taxon>
        <taxon>Fungi</taxon>
        <taxon>Dikarya</taxon>
        <taxon>Ascomycota</taxon>
        <taxon>Pezizomycotina</taxon>
        <taxon>Dothideomycetes</taxon>
        <taxon>Dothideomycetidae</taxon>
        <taxon>Dothideales</taxon>
        <taxon>Saccotheciaceae</taxon>
        <taxon>Aureobasidium</taxon>
    </lineage>
</organism>
<gene>
    <name evidence="8" type="ORF">KCU76_g4068</name>
</gene>
<evidence type="ECO:0000256" key="6">
    <source>
        <dbReference type="SAM" id="Phobius"/>
    </source>
</evidence>
<keyword evidence="5 6" id="KW-0472">Membrane</keyword>
<feature type="transmembrane region" description="Helical" evidence="6">
    <location>
        <begin position="759"/>
        <end position="778"/>
    </location>
</feature>
<dbReference type="AlphaFoldDB" id="A0A9P8EQZ4"/>
<dbReference type="InterPro" id="IPR020846">
    <property type="entry name" value="MFS_dom"/>
</dbReference>
<accession>A0A9P8EQZ4</accession>
<feature type="transmembrane region" description="Helical" evidence="6">
    <location>
        <begin position="90"/>
        <end position="112"/>
    </location>
</feature>
<dbReference type="InterPro" id="IPR045702">
    <property type="entry name" value="DUF6060"/>
</dbReference>
<protein>
    <submittedName>
        <fullName evidence="8">Retrograde regulation protein 2</fullName>
    </submittedName>
</protein>
<feature type="transmembrane region" description="Helical" evidence="6">
    <location>
        <begin position="354"/>
        <end position="371"/>
    </location>
</feature>
<keyword evidence="3 6" id="KW-0812">Transmembrane</keyword>
<sequence length="780" mass="84918">MATHTDEKDLAINYLEQVDTTDDTQSDKINDARIEAFTPDEQKKIIRRIDRRLVLTLGFLYCVSLMDRTNTGIAVVAGMGVDLLLIKDRYSIIVLVFFIPYIFFQPPATVILRKVGPRAFLPTITLLWGLTMVGMAFVKTWTQLIPLRIILGIFEAGFFPGCAYLLSTWYPRYMLQKRNAVFYLIGSLSSAFSGILAYGFSQMAGLGVGDGLGAHYGPDKLHPNRPKGIAPGLAGWRWIFIMQGLITCLLAIGAYFTIVNFPEKAAHVSFGPKFLNQKEVDFVVATIEKDRHDATLEEFKVGQYLKCAADLKVWGFAALFGLSTTVTYAIAYFLPIILEVGMGFNKRDAQCLIAPPYVLAAIVTFVFAWYADKYRVRSPFIIANACLMLIGLGCLGFAKSVGVRYFGVFLATAGCNANVPAVLTWQANNIRGQWKRALTSATLVGAGGIGGIIGSTVFRKQDQPGYRPGIYATLGASVLIIIISLLLDLKFWRANKRAAAGEPLKSKGLVDVKGAGIETTLCFTIKRISNMQLAGTIYLLTTLLACQYTLASELQKRSLCTNFTRTIDRYEIDNASLPVLNGLPGPQSYRISKGINCADKSKPCPVVAEGYIAAHPTLNISTDNADAVFALIGGVKRYQGYEVYHDNFTSLVTSVVTRPHNLTGLTGWLTYRPRTSCITGTLSGCEGDIPEGTVVLACTPFLDQDGLIAGKFDFAYANQTLSEYELECNPAMTPAAKRGENPTDCASDPEIGSAKSGAASARIIGVFLVAALFGLAVLGF</sequence>
<evidence type="ECO:0000256" key="1">
    <source>
        <dbReference type="ARBA" id="ARBA00004141"/>
    </source>
</evidence>
<evidence type="ECO:0000256" key="4">
    <source>
        <dbReference type="ARBA" id="ARBA00022989"/>
    </source>
</evidence>
<dbReference type="Proteomes" id="UP000779574">
    <property type="component" value="Unassembled WGS sequence"/>
</dbReference>
<evidence type="ECO:0000256" key="2">
    <source>
        <dbReference type="ARBA" id="ARBA00022448"/>
    </source>
</evidence>
<feature type="transmembrane region" description="Helical" evidence="6">
    <location>
        <begin position="181"/>
        <end position="200"/>
    </location>
</feature>
<feature type="transmembrane region" description="Helical" evidence="6">
    <location>
        <begin position="437"/>
        <end position="458"/>
    </location>
</feature>
<feature type="transmembrane region" description="Helical" evidence="6">
    <location>
        <begin position="119"/>
        <end position="137"/>
    </location>
</feature>
<name>A0A9P8EQZ4_AURME</name>
<comment type="subcellular location">
    <subcellularLocation>
        <location evidence="1">Membrane</location>
        <topology evidence="1">Multi-pass membrane protein</topology>
    </subcellularLocation>
</comment>
<keyword evidence="4 6" id="KW-1133">Transmembrane helix</keyword>
<dbReference type="FunFam" id="1.20.1250.20:FF:000511">
    <property type="entry name" value="MFS general substrate transporter"/>
    <property type="match status" value="1"/>
</dbReference>
<reference evidence="8" key="2">
    <citation type="submission" date="2021-08" db="EMBL/GenBank/DDBJ databases">
        <authorList>
            <person name="Gostincar C."/>
            <person name="Sun X."/>
            <person name="Song Z."/>
            <person name="Gunde-Cimerman N."/>
        </authorList>
    </citation>
    <scope>NUCLEOTIDE SEQUENCE</scope>
    <source>
        <strain evidence="8">EXF-9911</strain>
    </source>
</reference>
<feature type="non-terminal residue" evidence="8">
    <location>
        <position position="780"/>
    </location>
</feature>
<dbReference type="InterPro" id="IPR036259">
    <property type="entry name" value="MFS_trans_sf"/>
</dbReference>
<dbReference type="Pfam" id="PF07690">
    <property type="entry name" value="MFS_1"/>
    <property type="match status" value="1"/>
</dbReference>
<feature type="transmembrane region" description="Helical" evidence="6">
    <location>
        <begin position="53"/>
        <end position="78"/>
    </location>
</feature>
<feature type="transmembrane region" description="Helical" evidence="6">
    <location>
        <begin position="236"/>
        <end position="258"/>
    </location>
</feature>
<reference evidence="8" key="1">
    <citation type="journal article" date="2021" name="J Fungi (Basel)">
        <title>Virulence traits and population genomics of the black yeast Aureobasidium melanogenum.</title>
        <authorList>
            <person name="Cernosa A."/>
            <person name="Sun X."/>
            <person name="Gostincar C."/>
            <person name="Fang C."/>
            <person name="Gunde-Cimerman N."/>
            <person name="Song Z."/>
        </authorList>
    </citation>
    <scope>NUCLEOTIDE SEQUENCE</scope>
    <source>
        <strain evidence="8">EXF-9911</strain>
    </source>
</reference>
<feature type="transmembrane region" description="Helical" evidence="6">
    <location>
        <begin position="470"/>
        <end position="487"/>
    </location>
</feature>
<dbReference type="FunFam" id="1.20.1250.20:FF:000409">
    <property type="entry name" value="MFS general substrate transporter"/>
    <property type="match status" value="1"/>
</dbReference>
<evidence type="ECO:0000256" key="3">
    <source>
        <dbReference type="ARBA" id="ARBA00022692"/>
    </source>
</evidence>
<keyword evidence="2" id="KW-0813">Transport</keyword>
<evidence type="ECO:0000259" key="7">
    <source>
        <dbReference type="PROSITE" id="PS50850"/>
    </source>
</evidence>
<dbReference type="SUPFAM" id="SSF103473">
    <property type="entry name" value="MFS general substrate transporter"/>
    <property type="match status" value="1"/>
</dbReference>
<dbReference type="InterPro" id="IPR011701">
    <property type="entry name" value="MFS"/>
</dbReference>
<dbReference type="PROSITE" id="PS50850">
    <property type="entry name" value="MFS"/>
    <property type="match status" value="1"/>
</dbReference>
<dbReference type="GO" id="GO:0022857">
    <property type="term" value="F:transmembrane transporter activity"/>
    <property type="evidence" value="ECO:0007669"/>
    <property type="project" value="InterPro"/>
</dbReference>
<dbReference type="EMBL" id="JAHFXF010000115">
    <property type="protein sequence ID" value="KAG9695978.1"/>
    <property type="molecule type" value="Genomic_DNA"/>
</dbReference>
<comment type="caution">
    <text evidence="8">The sequence shown here is derived from an EMBL/GenBank/DDBJ whole genome shotgun (WGS) entry which is preliminary data.</text>
</comment>
<feature type="transmembrane region" description="Helical" evidence="6">
    <location>
        <begin position="404"/>
        <end position="425"/>
    </location>
</feature>
<proteinExistence type="predicted"/>
<feature type="transmembrane region" description="Helical" evidence="6">
    <location>
        <begin position="378"/>
        <end position="398"/>
    </location>
</feature>
<dbReference type="PANTHER" id="PTHR43791:SF47">
    <property type="entry name" value="MAJOR FACILITATOR SUPERFAMILY (MFS) PROFILE DOMAIN-CONTAINING PROTEIN-RELATED"/>
    <property type="match status" value="1"/>
</dbReference>